<evidence type="ECO:0008006" key="3">
    <source>
        <dbReference type="Google" id="ProtNLM"/>
    </source>
</evidence>
<protein>
    <recommendedName>
        <fullName evidence="3">HNH endonuclease</fullName>
    </recommendedName>
</protein>
<organism evidence="1 2">
    <name type="scientific">Mycobacterium phage Jebeks</name>
    <dbReference type="NCBI Taxonomy" id="1076631"/>
    <lineage>
        <taxon>Viruses</taxon>
        <taxon>Duplodnaviria</taxon>
        <taxon>Heunggongvirae</taxon>
        <taxon>Uroviricota</taxon>
        <taxon>Caudoviricetes</taxon>
        <taxon>Pclasvirinae</taxon>
        <taxon>Fishburnevirus</taxon>
        <taxon>Fishburnevirus jebeks</taxon>
    </lineage>
</organism>
<name>A0A2L1ISV6_9CAUD</name>
<proteinExistence type="predicted"/>
<dbReference type="Proteomes" id="UP000001271">
    <property type="component" value="Segment"/>
</dbReference>
<gene>
    <name evidence="1" type="primary">45</name>
    <name evidence="1" type="ORF">SEA_JEBEKS_45</name>
</gene>
<accession>A0A2L1ISV6</accession>
<keyword evidence="2" id="KW-1185">Reference proteome</keyword>
<dbReference type="EMBL" id="JN572061">
    <property type="protein sequence ID" value="AVD98082.1"/>
    <property type="molecule type" value="Genomic_DNA"/>
</dbReference>
<dbReference type="KEGG" id="vg:40080726"/>
<dbReference type="GeneID" id="40080726"/>
<evidence type="ECO:0000313" key="1">
    <source>
        <dbReference type="EMBL" id="AVD98082.1"/>
    </source>
</evidence>
<evidence type="ECO:0000313" key="2">
    <source>
        <dbReference type="Proteomes" id="UP000001271"/>
    </source>
</evidence>
<sequence length="53" mass="6384">MNPTETNELDDWSTDEWWLDKGHELKPRKRYGRESRYCPTCQRDAARQRKASA</sequence>
<dbReference type="RefSeq" id="YP_009604827.1">
    <property type="nucleotide sequence ID" value="NC_041969.1"/>
</dbReference>
<reference evidence="2" key="1">
    <citation type="submission" date="2011-08" db="EMBL/GenBank/DDBJ databases">
        <authorList>
            <person name="Earley B.J."/>
            <person name="Engle J.M."/>
            <person name="Smith K.C."/>
            <person name="Lunt B.L."/>
            <person name="Fisher J.N.B."/>
            <person name="Payne D.E.II."/>
            <person name="Breakwell D.P."/>
            <person name="Burnett S.H."/>
            <person name="Grose J.H."/>
        </authorList>
    </citation>
    <scope>NUCLEOTIDE SEQUENCE [LARGE SCALE GENOMIC DNA]</scope>
</reference>